<evidence type="ECO:0000259" key="2">
    <source>
        <dbReference type="SMART" id="SM01063"/>
    </source>
</evidence>
<comment type="caution">
    <text evidence="3">The sequence shown here is derived from an EMBL/GenBank/DDBJ whole genome shotgun (WGS) entry which is preliminary data.</text>
</comment>
<dbReference type="GO" id="GO:0030198">
    <property type="term" value="P:extracellular matrix organization"/>
    <property type="evidence" value="ECO:0007669"/>
    <property type="project" value="TreeGrafter"/>
</dbReference>
<dbReference type="Proteomes" id="UP001344447">
    <property type="component" value="Unassembled WGS sequence"/>
</dbReference>
<dbReference type="PANTHER" id="PTHR33239:SF11">
    <property type="entry name" value="CARBOHYDRATE BINDING DOMAIN-CONTAINING PROTEIN-RELATED"/>
    <property type="match status" value="1"/>
</dbReference>
<evidence type="ECO:0000313" key="4">
    <source>
        <dbReference type="Proteomes" id="UP001344447"/>
    </source>
</evidence>
<proteinExistence type="predicted"/>
<gene>
    <name evidence="3" type="ORF">RB653_009314</name>
</gene>
<accession>A0AAN7TU20</accession>
<dbReference type="PANTHER" id="PTHR33239">
    <property type="entry name" value="CELLULOSE-BINDING DOMAIN-CONTAINING PROTEIN-RELATED"/>
    <property type="match status" value="1"/>
</dbReference>
<dbReference type="GO" id="GO:0031012">
    <property type="term" value="C:extracellular matrix"/>
    <property type="evidence" value="ECO:0007669"/>
    <property type="project" value="TreeGrafter"/>
</dbReference>
<dbReference type="EMBL" id="JAVFKY010000003">
    <property type="protein sequence ID" value="KAK5579629.1"/>
    <property type="molecule type" value="Genomic_DNA"/>
</dbReference>
<dbReference type="SMART" id="SM01063">
    <property type="entry name" value="CBM49"/>
    <property type="match status" value="1"/>
</dbReference>
<dbReference type="GO" id="GO:0005201">
    <property type="term" value="F:extracellular matrix structural constituent"/>
    <property type="evidence" value="ECO:0007669"/>
    <property type="project" value="TreeGrafter"/>
</dbReference>
<keyword evidence="4" id="KW-1185">Reference proteome</keyword>
<keyword evidence="1" id="KW-0732">Signal</keyword>
<evidence type="ECO:0000313" key="3">
    <source>
        <dbReference type="EMBL" id="KAK5579629.1"/>
    </source>
</evidence>
<dbReference type="Pfam" id="PF09478">
    <property type="entry name" value="CBM49"/>
    <property type="match status" value="1"/>
</dbReference>
<name>A0AAN7TU20_9MYCE</name>
<reference evidence="3 4" key="1">
    <citation type="submission" date="2023-11" db="EMBL/GenBank/DDBJ databases">
        <title>Dfirmibasis_genome.</title>
        <authorList>
            <person name="Edelbroek B."/>
            <person name="Kjellin J."/>
            <person name="Jerlstrom-Hultqvist J."/>
            <person name="Soderbom F."/>
        </authorList>
    </citation>
    <scope>NUCLEOTIDE SEQUENCE [LARGE SCALE GENOMIC DNA]</scope>
    <source>
        <strain evidence="3 4">TNS-C-14</strain>
    </source>
</reference>
<evidence type="ECO:0000256" key="1">
    <source>
        <dbReference type="SAM" id="SignalP"/>
    </source>
</evidence>
<dbReference type="InterPro" id="IPR052879">
    <property type="entry name" value="Dd_Spore_Germination_Stalk"/>
</dbReference>
<protein>
    <recommendedName>
        <fullName evidence="2">Carbohydrate binding domain-containing protein</fullName>
    </recommendedName>
</protein>
<organism evidence="3 4">
    <name type="scientific">Dictyostelium firmibasis</name>
    <dbReference type="NCBI Taxonomy" id="79012"/>
    <lineage>
        <taxon>Eukaryota</taxon>
        <taxon>Amoebozoa</taxon>
        <taxon>Evosea</taxon>
        <taxon>Eumycetozoa</taxon>
        <taxon>Dictyostelia</taxon>
        <taxon>Dictyosteliales</taxon>
        <taxon>Dictyosteliaceae</taxon>
        <taxon>Dictyostelium</taxon>
    </lineage>
</organism>
<dbReference type="AlphaFoldDB" id="A0AAN7TU20"/>
<feature type="signal peptide" evidence="1">
    <location>
        <begin position="1"/>
        <end position="23"/>
    </location>
</feature>
<feature type="domain" description="Carbohydrate binding" evidence="2">
    <location>
        <begin position="61"/>
        <end position="146"/>
    </location>
</feature>
<sequence length="161" mass="18434">MKKTFYSFLVVVIISIIVKVSINQSASNNCIEFPNVCNVDQTCVVQNSTEYSCLRVDEVPITYHQVSVNTHEDGLKSYQYDVSFTNNSKNKLKNIRISTECNLFLKNGIPSFWNVDRFPNGDLIIKEDQIIYPSQSYNFGFILKNEITATTLKLKAMEIIE</sequence>
<dbReference type="GO" id="GO:0030246">
    <property type="term" value="F:carbohydrate binding"/>
    <property type="evidence" value="ECO:0007669"/>
    <property type="project" value="InterPro"/>
</dbReference>
<feature type="chain" id="PRO_5042902875" description="Carbohydrate binding domain-containing protein" evidence="1">
    <location>
        <begin position="24"/>
        <end position="161"/>
    </location>
</feature>
<dbReference type="InterPro" id="IPR019028">
    <property type="entry name" value="CBM_49"/>
</dbReference>